<dbReference type="VEuPathDB" id="FungiDB:FOC1_g10004479"/>
<dbReference type="CDD" id="cd00180">
    <property type="entry name" value="PKc"/>
    <property type="match status" value="1"/>
</dbReference>
<dbReference type="GO" id="GO:0004672">
    <property type="term" value="F:protein kinase activity"/>
    <property type="evidence" value="ECO:0007669"/>
    <property type="project" value="InterPro"/>
</dbReference>
<feature type="compositionally biased region" description="Basic and acidic residues" evidence="3">
    <location>
        <begin position="749"/>
        <end position="759"/>
    </location>
</feature>
<dbReference type="Gene3D" id="1.10.510.10">
    <property type="entry name" value="Transferase(Phosphotransferase) domain 1"/>
    <property type="match status" value="1"/>
</dbReference>
<feature type="region of interest" description="Disordered" evidence="3">
    <location>
        <begin position="29"/>
        <end position="49"/>
    </location>
</feature>
<evidence type="ECO:0000313" key="5">
    <source>
        <dbReference type="EMBL" id="ENH72243.1"/>
    </source>
</evidence>
<dbReference type="SMART" id="SM00220">
    <property type="entry name" value="S_TKc"/>
    <property type="match status" value="1"/>
</dbReference>
<dbReference type="SUPFAM" id="SSF52540">
    <property type="entry name" value="P-loop containing nucleoside triphosphate hydrolases"/>
    <property type="match status" value="1"/>
</dbReference>
<organism evidence="5 6">
    <name type="scientific">Fusarium oxysporum f. sp. cubense (strain race 1)</name>
    <name type="common">Panama disease fungus</name>
    <dbReference type="NCBI Taxonomy" id="1229664"/>
    <lineage>
        <taxon>Eukaryota</taxon>
        <taxon>Fungi</taxon>
        <taxon>Dikarya</taxon>
        <taxon>Ascomycota</taxon>
        <taxon>Pezizomycotina</taxon>
        <taxon>Sordariomycetes</taxon>
        <taxon>Hypocreomycetidae</taxon>
        <taxon>Hypocreales</taxon>
        <taxon>Nectriaceae</taxon>
        <taxon>Fusarium</taxon>
        <taxon>Fusarium oxysporum species complex</taxon>
    </lineage>
</organism>
<feature type="region of interest" description="Disordered" evidence="3">
    <location>
        <begin position="688"/>
        <end position="821"/>
    </location>
</feature>
<feature type="compositionally biased region" description="Polar residues" evidence="3">
    <location>
        <begin position="702"/>
        <end position="730"/>
    </location>
</feature>
<dbReference type="SUPFAM" id="SSF56112">
    <property type="entry name" value="Protein kinase-like (PK-like)"/>
    <property type="match status" value="1"/>
</dbReference>
<dbReference type="InterPro" id="IPR036770">
    <property type="entry name" value="Ankyrin_rpt-contain_sf"/>
</dbReference>
<sequence>MECNTKSIPQVSRCPTCLLITLRDTSQKATSKPFDESPHSHPDPAESELVSYSRPFEIERERHSTVSYEAALDFFTFTDIEAPSECTVCSFLCLTISQSSFELDDTRTLAVELGRNSYMRSCEYRAAGTILYENAEEFQHHKQLEKMPSEPHFINQGLPRVSQPRSPPLNTSVGDRVRIPSIHESSKVSTWETRGWTYKERLLSENVLIFGEDMVYTHSRDSHKVAPEGFEEVSYDKPAYIAASLVPEDEQYSDQVNEYSTRLLTFASDKVNAFLGVLNSFESLNNEFAVKTLHIHNEERFKKEVEVLERLPPKRLRSSPDHLDHLVHLELAYRHGNECCLVFPWASGNLKEYWAVGKKSPKEHKDVVWFFKQCWGLAVGLRRLHDPRSYNIARKANNDIHTADDLLAEAHNTDYGRHGDVKPENILWFPEYRGEEDHLAICDFGSTEFNSSHSKSHVNADAIYGYTMTYQPPDSLIQPEVSQKYDVWSLGCVFLEFISWFLLGGHAAVDEFPNSRMMKLGNGIVSSDRFFRINSKGPSKSEKSAMVKPAVIRWITTLHKVDSCPESIHDFLDLIQWGMLVPNPPQRSNCKEVRTVLHEIYKKCRGEIGYATEVFKYKPRKPVSKGVDFLPSLRTSSTGAGLVESRQEPGDEDSNPLLEPKNEILKSAHQAGDSNNSTAHIAFELERYRTQPGERRIPNLPIHSTNETTGSSNGLSQVPTNDTTPLTTQPGDVALDSQESPAKHQQRGVRFDMKVEPVIESRQPPGKPRNTNIAEQVDAPDSGAGASVLRDAKVSKSECEPSKNSELDSVSPIPTESVVRPEPSGRRVWNMRATATSEFFQHSPRKHFTELQMEVELPEQEEAVINWLSPTTAGQNHLQVKSTHHPGTSEWFHQSKEFQEWFSGNNKLLWLSGPSGSGKTMITSQAIESVASRISQGGNVAAHAFFYCDFRDPNTQSVANILGSLLGQLCTQTKFIPTPLLDAYRASTEKDSGCGPTMEMMNDIFKILSEKQKIYLLVDAADEAREYKQLANQLMSLARSTTNTNVLVTSRNEVAIQRVFTAVPRVCLEDHVSDVDKDIKRFIKIWYEPYHDLEWLSPEVQNLVSQSILSRSQGSFRWAACQLESLSHCRTVRDIRRTLSKLPEGLNETYGRLLLRTSASEVPLVRKILMWLSFSSVPLKLHELWEALAIEQGRYDIDDEFRLRSPQDILILTNSLVTVSSEGYVMLAHLSVRDYLLSDDIRQNSETAKFALELRTCHMEMAKDCLTYLFFSELASGPSTTEQEYLCRLEDLPLISYASRYWFYHALHAENSEEVHKLCLDFFLPESHGNFMAWVQVFNATSPFKWNVYPRHATSLYYASSLGLNRVVDTLVQSATVDELNAPGSRFGGTAIHAAAIRDHLTIIRQLVSAGADAGKADFNGVTPLHSAAGQGSEATIEVLLNCGSPKEARDGMEGKTPAEWARLSGYLSAADLIEEYSQSSYRKEESPVRKESRPGDSSKHDLVQLWRPRAGYFPDYYERRSGLDSSCIISISLGETTDILNSTAPLIQDRETKAQSLVW</sequence>
<evidence type="ECO:0000256" key="3">
    <source>
        <dbReference type="SAM" id="MobiDB-lite"/>
    </source>
</evidence>
<evidence type="ECO:0000259" key="4">
    <source>
        <dbReference type="PROSITE" id="PS50011"/>
    </source>
</evidence>
<dbReference type="Proteomes" id="UP000016928">
    <property type="component" value="Unassembled WGS sequence"/>
</dbReference>
<gene>
    <name evidence="5" type="ORF">FOC1_g10004479</name>
</gene>
<feature type="compositionally biased region" description="Basic and acidic residues" evidence="3">
    <location>
        <begin position="33"/>
        <end position="44"/>
    </location>
</feature>
<dbReference type="InterPro" id="IPR056884">
    <property type="entry name" value="NPHP3-like_N"/>
</dbReference>
<protein>
    <submittedName>
        <fullName evidence="5">Vegetative incompatibility protein HET-E-1</fullName>
    </submittedName>
</protein>
<dbReference type="InterPro" id="IPR002110">
    <property type="entry name" value="Ankyrin_rpt"/>
</dbReference>
<feature type="repeat" description="ANK" evidence="2">
    <location>
        <begin position="1387"/>
        <end position="1419"/>
    </location>
</feature>
<feature type="compositionally biased region" description="Basic and acidic residues" evidence="3">
    <location>
        <begin position="790"/>
        <end position="806"/>
    </location>
</feature>
<dbReference type="Pfam" id="PF12796">
    <property type="entry name" value="Ank_2"/>
    <property type="match status" value="1"/>
</dbReference>
<dbReference type="GO" id="GO:0005524">
    <property type="term" value="F:ATP binding"/>
    <property type="evidence" value="ECO:0007669"/>
    <property type="project" value="InterPro"/>
</dbReference>
<dbReference type="PANTHER" id="PTHR10039:SF16">
    <property type="entry name" value="GPI INOSITOL-DEACYLASE"/>
    <property type="match status" value="1"/>
</dbReference>
<feature type="repeat" description="ANK" evidence="2">
    <location>
        <begin position="1420"/>
        <end position="1452"/>
    </location>
</feature>
<dbReference type="EMBL" id="KB730103">
    <property type="protein sequence ID" value="ENH72243.1"/>
    <property type="molecule type" value="Genomic_DNA"/>
</dbReference>
<dbReference type="OrthoDB" id="366390at2759"/>
<dbReference type="Pfam" id="PF22939">
    <property type="entry name" value="WHD_GPIID"/>
    <property type="match status" value="1"/>
</dbReference>
<dbReference type="SMART" id="SM00248">
    <property type="entry name" value="ANK"/>
    <property type="match status" value="3"/>
</dbReference>
<keyword evidence="1" id="KW-0677">Repeat</keyword>
<proteinExistence type="predicted"/>
<reference evidence="6" key="1">
    <citation type="submission" date="2012-09" db="EMBL/GenBank/DDBJ databases">
        <title>Genome sequencing and comparative transcriptomics of race 1 and race 4 of banana pathogen: Fusarium oxysporum f. sp. cubense.</title>
        <authorList>
            <person name="Fang X."/>
            <person name="Huang J."/>
        </authorList>
    </citation>
    <scope>NUCLEOTIDE SEQUENCE [LARGE SCALE GENOMIC DNA]</scope>
    <source>
        <strain evidence="6">race 1</strain>
    </source>
</reference>
<dbReference type="PANTHER" id="PTHR10039">
    <property type="entry name" value="AMELOGENIN"/>
    <property type="match status" value="1"/>
</dbReference>
<dbReference type="Pfam" id="PF24883">
    <property type="entry name" value="NPHP3_N"/>
    <property type="match status" value="1"/>
</dbReference>
<name>N4U8S1_FUSC1</name>
<dbReference type="InterPro" id="IPR054471">
    <property type="entry name" value="GPIID_WHD"/>
</dbReference>
<feature type="region of interest" description="Disordered" evidence="3">
    <location>
        <begin position="1479"/>
        <end position="1502"/>
    </location>
</feature>
<dbReference type="PROSITE" id="PS50297">
    <property type="entry name" value="ANK_REP_REGION"/>
    <property type="match status" value="2"/>
</dbReference>
<evidence type="ECO:0000256" key="1">
    <source>
        <dbReference type="ARBA" id="ARBA00022737"/>
    </source>
</evidence>
<dbReference type="PROSITE" id="PS50011">
    <property type="entry name" value="PROTEIN_KINASE_DOM"/>
    <property type="match status" value="1"/>
</dbReference>
<evidence type="ECO:0000313" key="6">
    <source>
        <dbReference type="Proteomes" id="UP000016928"/>
    </source>
</evidence>
<dbReference type="Gene3D" id="3.40.50.300">
    <property type="entry name" value="P-loop containing nucleotide triphosphate hydrolases"/>
    <property type="match status" value="1"/>
</dbReference>
<dbReference type="InterPro" id="IPR000719">
    <property type="entry name" value="Prot_kinase_dom"/>
</dbReference>
<dbReference type="PROSITE" id="PS50088">
    <property type="entry name" value="ANK_REPEAT"/>
    <property type="match status" value="2"/>
</dbReference>
<accession>N4U8S1</accession>
<dbReference type="Gene3D" id="1.25.40.20">
    <property type="entry name" value="Ankyrin repeat-containing domain"/>
    <property type="match status" value="1"/>
</dbReference>
<feature type="region of interest" description="Disordered" evidence="3">
    <location>
        <begin position="626"/>
        <end position="658"/>
    </location>
</feature>
<dbReference type="Pfam" id="PF00069">
    <property type="entry name" value="Pkinase"/>
    <property type="match status" value="1"/>
</dbReference>
<evidence type="ECO:0000256" key="2">
    <source>
        <dbReference type="PROSITE-ProRule" id="PRU00023"/>
    </source>
</evidence>
<dbReference type="HOGENOM" id="CLU_245963_0_0_1"/>
<dbReference type="InterPro" id="IPR011009">
    <property type="entry name" value="Kinase-like_dom_sf"/>
</dbReference>
<dbReference type="STRING" id="1229664.N4U8S1"/>
<feature type="compositionally biased region" description="Basic and acidic residues" evidence="3">
    <location>
        <begin position="1482"/>
        <end position="1502"/>
    </location>
</feature>
<feature type="compositionally biased region" description="Basic and acidic residues" evidence="3">
    <location>
        <begin position="688"/>
        <end position="697"/>
    </location>
</feature>
<feature type="domain" description="Protein kinase" evidence="4">
    <location>
        <begin position="263"/>
        <end position="601"/>
    </location>
</feature>
<dbReference type="SUPFAM" id="SSF48403">
    <property type="entry name" value="Ankyrin repeat"/>
    <property type="match status" value="1"/>
</dbReference>
<dbReference type="InterPro" id="IPR027417">
    <property type="entry name" value="P-loop_NTPase"/>
</dbReference>
<keyword evidence="2" id="KW-0040">ANK repeat</keyword>
<reference evidence="6" key="2">
    <citation type="journal article" date="2014" name="PLoS ONE">
        <title>Genome and Transcriptome Analysis of the Fungal Pathogen Fusarium oxysporum f. sp. cubense Causing Banana Vascular Wilt Disease.</title>
        <authorList>
            <person name="Guo L."/>
            <person name="Han L."/>
            <person name="Yang L."/>
            <person name="Zeng H."/>
            <person name="Fan D."/>
            <person name="Zhu Y."/>
            <person name="Feng Y."/>
            <person name="Wang G."/>
            <person name="Peng C."/>
            <person name="Jiang X."/>
            <person name="Zhou D."/>
            <person name="Ni P."/>
            <person name="Liang C."/>
            <person name="Liu L."/>
            <person name="Wang J."/>
            <person name="Mao C."/>
            <person name="Fang X."/>
            <person name="Peng M."/>
            <person name="Huang J."/>
        </authorList>
    </citation>
    <scope>NUCLEOTIDE SEQUENCE [LARGE SCALE GENOMIC DNA]</scope>
    <source>
        <strain evidence="6">race 1</strain>
    </source>
</reference>